<organism evidence="2 3">
    <name type="scientific">Fusarium kuroshium</name>
    <dbReference type="NCBI Taxonomy" id="2010991"/>
    <lineage>
        <taxon>Eukaryota</taxon>
        <taxon>Fungi</taxon>
        <taxon>Dikarya</taxon>
        <taxon>Ascomycota</taxon>
        <taxon>Pezizomycotina</taxon>
        <taxon>Sordariomycetes</taxon>
        <taxon>Hypocreomycetidae</taxon>
        <taxon>Hypocreales</taxon>
        <taxon>Nectriaceae</taxon>
        <taxon>Fusarium</taxon>
        <taxon>Fusarium solani species complex</taxon>
    </lineage>
</organism>
<protein>
    <recommendedName>
        <fullName evidence="4">F-box domain-containing protein</fullName>
    </recommendedName>
</protein>
<reference evidence="2 3" key="1">
    <citation type="submission" date="2017-06" db="EMBL/GenBank/DDBJ databases">
        <title>Comparative genomic analysis of Ambrosia Fusariam Clade fungi.</title>
        <authorList>
            <person name="Stajich J.E."/>
            <person name="Carrillo J."/>
            <person name="Kijimoto T."/>
            <person name="Eskalen A."/>
            <person name="O'Donnell K."/>
            <person name="Kasson M."/>
        </authorList>
    </citation>
    <scope>NUCLEOTIDE SEQUENCE [LARGE SCALE GENOMIC DNA]</scope>
    <source>
        <strain evidence="2">UCR3666</strain>
    </source>
</reference>
<dbReference type="Proteomes" id="UP000277212">
    <property type="component" value="Unassembled WGS sequence"/>
</dbReference>
<dbReference type="EMBL" id="NKUJ01000104">
    <property type="protein sequence ID" value="RMJ13627.1"/>
    <property type="molecule type" value="Genomic_DNA"/>
</dbReference>
<comment type="caution">
    <text evidence="2">The sequence shown here is derived from an EMBL/GenBank/DDBJ whole genome shotgun (WGS) entry which is preliminary data.</text>
</comment>
<feature type="region of interest" description="Disordered" evidence="1">
    <location>
        <begin position="35"/>
        <end position="74"/>
    </location>
</feature>
<gene>
    <name evidence="2" type="ORF">CDV36_006736</name>
</gene>
<feature type="compositionally biased region" description="Acidic residues" evidence="1">
    <location>
        <begin position="47"/>
        <end position="60"/>
    </location>
</feature>
<proteinExistence type="predicted"/>
<dbReference type="InterPro" id="IPR036047">
    <property type="entry name" value="F-box-like_dom_sf"/>
</dbReference>
<accession>A0A3M2S7T2</accession>
<keyword evidence="3" id="KW-1185">Reference proteome</keyword>
<sequence length="819" mass="92216">MSNQGCNCAICGSFLHDQVDIGSRQQSALRRRRELVRRRREGLPPTDGDESANEPFDDEPRDWNEREENTSYDPDLVSEESLEWLASVACVGYNPDAPGENRCFLSETEPYEDGCELILRPGVGLAWIRAENQPEETVVYWQSATRHDAQVDPDLLYDIMAGLSEPELCRLDINYGPVSYEGPWYGQEFVVTSTTDATDFYNHLYELLALGSFQISSEIPLLRPASLDEDPFCKLSGELICEIACMVPYDTLMSLRSASRTFYNHTQSHGFRKSRITVDMPWLWDFETSLNTRAYQIDYKKLYAWLEVVTRPKFGMEGYLLAIANRRRVWQCCREILSHSQDVMGLEYSTEPDPDMVAKAQRPALFKVAHTQASPQDNISQTFWLHSEKELQASRFGTLLVETYWNEDDLLSGVGVIVGNSPRFFGARSGRVERARLVPGDWITEMELRLGGNRSAEGKPIIGIKGITFRLRLADTFSLGKAGFGGDCRLLCVSEGKGLVGVGGQIRSDGVISRIGILEVPISEKNPHSHNTSPDPLAQRILWAGDGSTPICYLPDIKITPVFPPRLPEEFLEDSITPYHTLLLVNDLRDLDRISRVVSHTPLDPADPTRRLVLGLRVEFIQGRWEAKRYIGHGGDWPEDETTNFDLYYPLDERIVEIGVSKSDTLKGIMLKTDWLRSVIFGQGDPEPENWTMVRVPDGDFINGIAVTFETDPTTGVSQWNHLFDFDASFAFVGSLGLATALIRLQSGITISSRRGLFGQLLESLETETLYSHLYQPRVPGEKDYLAQFALLLLLGGLVELAEVYEDVAESLSKFGFRN</sequence>
<evidence type="ECO:0000313" key="2">
    <source>
        <dbReference type="EMBL" id="RMJ13627.1"/>
    </source>
</evidence>
<evidence type="ECO:0000313" key="3">
    <source>
        <dbReference type="Proteomes" id="UP000277212"/>
    </source>
</evidence>
<dbReference type="SUPFAM" id="SSF81383">
    <property type="entry name" value="F-box domain"/>
    <property type="match status" value="1"/>
</dbReference>
<name>A0A3M2S7T2_9HYPO</name>
<dbReference type="AlphaFoldDB" id="A0A3M2S7T2"/>
<evidence type="ECO:0000256" key="1">
    <source>
        <dbReference type="SAM" id="MobiDB-lite"/>
    </source>
</evidence>
<evidence type="ECO:0008006" key="4">
    <source>
        <dbReference type="Google" id="ProtNLM"/>
    </source>
</evidence>
<dbReference type="OrthoDB" id="2571985at2759"/>
<dbReference type="STRING" id="2010991.A0A3M2S7T2"/>